<proteinExistence type="inferred from homology"/>
<keyword evidence="4" id="KW-1185">Reference proteome</keyword>
<accession>A0ABV2ADN5</accession>
<dbReference type="Proteomes" id="UP001465331">
    <property type="component" value="Unassembled WGS sequence"/>
</dbReference>
<protein>
    <submittedName>
        <fullName evidence="3">TolC family protein</fullName>
    </submittedName>
</protein>
<comment type="caution">
    <text evidence="3">The sequence shown here is derived from an EMBL/GenBank/DDBJ whole genome shotgun (WGS) entry which is preliminary data.</text>
</comment>
<dbReference type="InterPro" id="IPR010131">
    <property type="entry name" value="MdtP/NodT-like"/>
</dbReference>
<dbReference type="RefSeq" id="WP_352890887.1">
    <property type="nucleotide sequence ID" value="NZ_JBEPIJ010000029.1"/>
</dbReference>
<evidence type="ECO:0000313" key="3">
    <source>
        <dbReference type="EMBL" id="MES0875345.1"/>
    </source>
</evidence>
<reference evidence="3 4" key="1">
    <citation type="submission" date="2024-06" db="EMBL/GenBank/DDBJ databases">
        <authorList>
            <person name="Li Z."/>
            <person name="Jiang Y."/>
        </authorList>
    </citation>
    <scope>NUCLEOTIDE SEQUENCE [LARGE SCALE GENOMIC DNA]</scope>
    <source>
        <strain evidence="3 4">HSW-8</strain>
    </source>
</reference>
<dbReference type="EMBL" id="JBEPIJ010000029">
    <property type="protein sequence ID" value="MES0875345.1"/>
    <property type="molecule type" value="Genomic_DNA"/>
</dbReference>
<name>A0ABV2ADN5_9GAMM</name>
<evidence type="ECO:0000313" key="4">
    <source>
        <dbReference type="Proteomes" id="UP001465331"/>
    </source>
</evidence>
<evidence type="ECO:0000256" key="2">
    <source>
        <dbReference type="SAM" id="SignalP"/>
    </source>
</evidence>
<dbReference type="SUPFAM" id="SSF56954">
    <property type="entry name" value="Outer membrane efflux proteins (OEP)"/>
    <property type="match status" value="1"/>
</dbReference>
<keyword evidence="2" id="KW-0732">Signal</keyword>
<dbReference type="InterPro" id="IPR003423">
    <property type="entry name" value="OMP_efflux"/>
</dbReference>
<organism evidence="3 4">
    <name type="scientific">Sinimarinibacterium thermocellulolyticum</name>
    <dbReference type="NCBI Taxonomy" id="3170016"/>
    <lineage>
        <taxon>Bacteria</taxon>
        <taxon>Pseudomonadati</taxon>
        <taxon>Pseudomonadota</taxon>
        <taxon>Gammaproteobacteria</taxon>
        <taxon>Nevskiales</taxon>
        <taxon>Nevskiaceae</taxon>
        <taxon>Sinimarinibacterium</taxon>
    </lineage>
</organism>
<comment type="similarity">
    <text evidence="1">Belongs to the outer membrane factor (OMF) (TC 1.B.17) family.</text>
</comment>
<sequence length="427" mass="45758">MEVFTARTGRACFMAAALLTSAAAGAAAPDGLTLREAIAAALADNPELSAFAFELRAAQAREQQAGLRPAPELSIEAENFAGSGETRAFDAAETTLALSQVLELGGKRGARLDAARAGSGAVETERQAAQLDVLAEVTRRFIAVARAQERLALARSATALGERTVEASQRRVDAAKSPHAELDRAHIALDRYRLDEQAATADLDTARKQLAAMWGSSQPVVDGRAFGAVRAELFALPAADDFDALVGRLAANPDFLRFASDARLRDAELRLATTLRRPDLTLAAGLRRFESSDDQAFVASLSLPLFSGRRADGTIAEAQANRGRVDAQRRAAEVRAQATLYELHRQLTRAIAEAGTLADDIRPRAAEALQETEYAYTRGRYSYLELVDAQREYLAVQAALIEAAASAHLLRAEIERLTRSPLSAPAP</sequence>
<feature type="chain" id="PRO_5045256601" evidence="2">
    <location>
        <begin position="27"/>
        <end position="427"/>
    </location>
</feature>
<dbReference type="PANTHER" id="PTHR30203:SF24">
    <property type="entry name" value="BLR4935 PROTEIN"/>
    <property type="match status" value="1"/>
</dbReference>
<evidence type="ECO:0000256" key="1">
    <source>
        <dbReference type="ARBA" id="ARBA00007613"/>
    </source>
</evidence>
<gene>
    <name evidence="3" type="ORF">ABSH63_15205</name>
</gene>
<dbReference type="PANTHER" id="PTHR30203">
    <property type="entry name" value="OUTER MEMBRANE CATION EFFLUX PROTEIN"/>
    <property type="match status" value="1"/>
</dbReference>
<feature type="signal peptide" evidence="2">
    <location>
        <begin position="1"/>
        <end position="26"/>
    </location>
</feature>
<dbReference type="Pfam" id="PF02321">
    <property type="entry name" value="OEP"/>
    <property type="match status" value="2"/>
</dbReference>
<dbReference type="Gene3D" id="1.20.1600.10">
    <property type="entry name" value="Outer membrane efflux proteins (OEP)"/>
    <property type="match status" value="1"/>
</dbReference>